<comment type="caution">
    <text evidence="1">The sequence shown here is derived from an EMBL/GenBank/DDBJ whole genome shotgun (WGS) entry which is preliminary data.</text>
</comment>
<organism evidence="1 2">
    <name type="scientific">Paenibacillus thiaminolyticus</name>
    <name type="common">Bacillus thiaminolyticus</name>
    <dbReference type="NCBI Taxonomy" id="49283"/>
    <lineage>
        <taxon>Bacteria</taxon>
        <taxon>Bacillati</taxon>
        <taxon>Bacillota</taxon>
        <taxon>Bacilli</taxon>
        <taxon>Bacillales</taxon>
        <taxon>Paenibacillaceae</taxon>
        <taxon>Paenibacillus</taxon>
    </lineage>
</organism>
<proteinExistence type="predicted"/>
<dbReference type="Proteomes" id="UP000266177">
    <property type="component" value="Unassembled WGS sequence"/>
</dbReference>
<gene>
    <name evidence="1" type="ORF">DQX05_16265</name>
</gene>
<evidence type="ECO:0000313" key="1">
    <source>
        <dbReference type="EMBL" id="RJG22785.1"/>
    </source>
</evidence>
<accession>A0A3A3GHK9</accession>
<dbReference type="EMBL" id="QYZD01000014">
    <property type="protein sequence ID" value="RJG22785.1"/>
    <property type="molecule type" value="Genomic_DNA"/>
</dbReference>
<protein>
    <submittedName>
        <fullName evidence="1">Uncharacterized protein</fullName>
    </submittedName>
</protein>
<dbReference type="AlphaFoldDB" id="A0A3A3GHK9"/>
<name>A0A3A3GHK9_PANTH</name>
<reference evidence="1 2" key="1">
    <citation type="submission" date="2018-09" db="EMBL/GenBank/DDBJ databases">
        <title>Paenibacillus SK2017-BO5.</title>
        <authorList>
            <person name="Piskunova J.V."/>
            <person name="Dubiley S.A."/>
            <person name="Severinov K.V."/>
        </authorList>
    </citation>
    <scope>NUCLEOTIDE SEQUENCE [LARGE SCALE GENOMIC DNA]</scope>
    <source>
        <strain evidence="1 2">BO5</strain>
    </source>
</reference>
<dbReference type="RefSeq" id="WP_119794595.1">
    <property type="nucleotide sequence ID" value="NZ_QYZD01000014.1"/>
</dbReference>
<dbReference type="OrthoDB" id="2623543at2"/>
<evidence type="ECO:0000313" key="2">
    <source>
        <dbReference type="Proteomes" id="UP000266177"/>
    </source>
</evidence>
<sequence>MKGYISFYEMLVLFLLLWMNETYPPHTIIKKGDVIQMFKKAAILSLAIASTVVMTQGAYAAENKVPANVNNQQQAVTTEAPLIQEANKDLEYRRCRGPVRGYS</sequence>